<name>A0A2P2QJI3_RHIMU</name>
<proteinExistence type="predicted"/>
<sequence length="36" mass="4262">MHITLKQVHTQMRTCTNTCTWSHKDGQKLYLACRNL</sequence>
<protein>
    <submittedName>
        <fullName evidence="1">Uncharacterized protein</fullName>
    </submittedName>
</protein>
<reference evidence="1" key="1">
    <citation type="submission" date="2018-02" db="EMBL/GenBank/DDBJ databases">
        <title>Rhizophora mucronata_Transcriptome.</title>
        <authorList>
            <person name="Meera S.P."/>
            <person name="Sreeshan A."/>
            <person name="Augustine A."/>
        </authorList>
    </citation>
    <scope>NUCLEOTIDE SEQUENCE</scope>
    <source>
        <tissue evidence="1">Leaf</tissue>
    </source>
</reference>
<dbReference type="EMBL" id="GGEC01086637">
    <property type="protein sequence ID" value="MBX67121.1"/>
    <property type="molecule type" value="Transcribed_RNA"/>
</dbReference>
<dbReference type="AlphaFoldDB" id="A0A2P2QJI3"/>
<evidence type="ECO:0000313" key="1">
    <source>
        <dbReference type="EMBL" id="MBX67121.1"/>
    </source>
</evidence>
<organism evidence="1">
    <name type="scientific">Rhizophora mucronata</name>
    <name type="common">Asiatic mangrove</name>
    <dbReference type="NCBI Taxonomy" id="61149"/>
    <lineage>
        <taxon>Eukaryota</taxon>
        <taxon>Viridiplantae</taxon>
        <taxon>Streptophyta</taxon>
        <taxon>Embryophyta</taxon>
        <taxon>Tracheophyta</taxon>
        <taxon>Spermatophyta</taxon>
        <taxon>Magnoliopsida</taxon>
        <taxon>eudicotyledons</taxon>
        <taxon>Gunneridae</taxon>
        <taxon>Pentapetalae</taxon>
        <taxon>rosids</taxon>
        <taxon>fabids</taxon>
        <taxon>Malpighiales</taxon>
        <taxon>Rhizophoraceae</taxon>
        <taxon>Rhizophora</taxon>
    </lineage>
</organism>
<accession>A0A2P2QJI3</accession>